<dbReference type="InterPro" id="IPR027396">
    <property type="entry name" value="DsrEFH-like"/>
</dbReference>
<comment type="caution">
    <text evidence="1">The sequence shown here is derived from an EMBL/GenBank/DDBJ whole genome shotgun (WGS) entry which is preliminary data.</text>
</comment>
<dbReference type="Gene3D" id="3.40.1260.10">
    <property type="entry name" value="DsrEFH-like"/>
    <property type="match status" value="1"/>
</dbReference>
<reference evidence="1 2" key="1">
    <citation type="submission" date="2020-08" db="EMBL/GenBank/DDBJ databases">
        <title>Genomic Encyclopedia of Type Strains, Phase IV (KMG-IV): sequencing the most valuable type-strain genomes for metagenomic binning, comparative biology and taxonomic classification.</title>
        <authorList>
            <person name="Goeker M."/>
        </authorList>
    </citation>
    <scope>NUCLEOTIDE SEQUENCE [LARGE SCALE GENOMIC DNA]</scope>
    <source>
        <strain evidence="1 2">DSM 13481</strain>
    </source>
</reference>
<proteinExistence type="predicted"/>
<accession>A0A841GT22</accession>
<sequence length="118" mass="13624">MEKKVLFVVYQSPVGSIWVNEGFRTAFGMYGEDIEPAVMLIDAATVALSKDTKPESLGLLPIKIVQRFIKRYETPVYAVKEDLEKYNVKNVDEEYGAQFINKDELSDFFHQYDLVIFM</sequence>
<dbReference type="PANTHER" id="PTHR38780:SF1">
    <property type="entry name" value="PROTEIN TUSC"/>
    <property type="match status" value="1"/>
</dbReference>
<dbReference type="SUPFAM" id="SSF75169">
    <property type="entry name" value="DsrEFH-like"/>
    <property type="match status" value="1"/>
</dbReference>
<dbReference type="RefSeq" id="WP_184619509.1">
    <property type="nucleotide sequence ID" value="NZ_JACHEX010000003.1"/>
</dbReference>
<gene>
    <name evidence="1" type="ORF">HNP65_001330</name>
</gene>
<organism evidence="1 2">
    <name type="scientific">Thermosipho japonicus</name>
    <dbReference type="NCBI Taxonomy" id="90323"/>
    <lineage>
        <taxon>Bacteria</taxon>
        <taxon>Thermotogati</taxon>
        <taxon>Thermotogota</taxon>
        <taxon>Thermotogae</taxon>
        <taxon>Thermotogales</taxon>
        <taxon>Fervidobacteriaceae</taxon>
        <taxon>Thermosipho</taxon>
    </lineage>
</organism>
<evidence type="ECO:0000313" key="2">
    <source>
        <dbReference type="Proteomes" id="UP000555828"/>
    </source>
</evidence>
<dbReference type="InterPro" id="IPR017462">
    <property type="entry name" value="Sulphur_relay_TusC/DsrF"/>
</dbReference>
<dbReference type="PANTHER" id="PTHR38780">
    <property type="entry name" value="PROTEIN TUSC"/>
    <property type="match status" value="1"/>
</dbReference>
<protein>
    <submittedName>
        <fullName evidence="1">tRNA 2-thiouridine synthesizing protein C</fullName>
    </submittedName>
</protein>
<name>A0A841GT22_9BACT</name>
<evidence type="ECO:0000313" key="1">
    <source>
        <dbReference type="EMBL" id="MBB6062878.1"/>
    </source>
</evidence>
<dbReference type="Proteomes" id="UP000555828">
    <property type="component" value="Unassembled WGS sequence"/>
</dbReference>
<keyword evidence="2" id="KW-1185">Reference proteome</keyword>
<dbReference type="EMBL" id="JACHEX010000003">
    <property type="protein sequence ID" value="MBB6062878.1"/>
    <property type="molecule type" value="Genomic_DNA"/>
</dbReference>
<dbReference type="AlphaFoldDB" id="A0A841GT22"/>